<reference evidence="1 2" key="1">
    <citation type="submission" date="2024-11" db="EMBL/GenBank/DDBJ databases">
        <title>Adaptive evolution of stress response genes in parasites aligns with host niche diversity.</title>
        <authorList>
            <person name="Hahn C."/>
            <person name="Resl P."/>
        </authorList>
    </citation>
    <scope>NUCLEOTIDE SEQUENCE [LARGE SCALE GENOMIC DNA]</scope>
    <source>
        <strain evidence="1">EGGRZ-B1_66</strain>
        <tissue evidence="1">Body</tissue>
    </source>
</reference>
<organism evidence="1 2">
    <name type="scientific">Cichlidogyrus casuarinus</name>
    <dbReference type="NCBI Taxonomy" id="1844966"/>
    <lineage>
        <taxon>Eukaryota</taxon>
        <taxon>Metazoa</taxon>
        <taxon>Spiralia</taxon>
        <taxon>Lophotrochozoa</taxon>
        <taxon>Platyhelminthes</taxon>
        <taxon>Monogenea</taxon>
        <taxon>Monopisthocotylea</taxon>
        <taxon>Dactylogyridea</taxon>
        <taxon>Ancyrocephalidae</taxon>
        <taxon>Cichlidogyrus</taxon>
    </lineage>
</organism>
<dbReference type="AlphaFoldDB" id="A0ABD2PQ00"/>
<sequence length="74" mass="8629">MMRMLTRGLLRGDENCQMGESMCIECEQPDHLTPLSHEGTIYCVDWTKTMERYDPIDDTTMLLKFALICKVKQL</sequence>
<comment type="caution">
    <text evidence="1">The sequence shown here is derived from an EMBL/GenBank/DDBJ whole genome shotgun (WGS) entry which is preliminary data.</text>
</comment>
<protein>
    <submittedName>
        <fullName evidence="1">Uncharacterized protein</fullName>
    </submittedName>
</protein>
<dbReference type="EMBL" id="JBJKFK010004494">
    <property type="protein sequence ID" value="KAL3308947.1"/>
    <property type="molecule type" value="Genomic_DNA"/>
</dbReference>
<proteinExistence type="predicted"/>
<evidence type="ECO:0000313" key="2">
    <source>
        <dbReference type="Proteomes" id="UP001626550"/>
    </source>
</evidence>
<dbReference type="Proteomes" id="UP001626550">
    <property type="component" value="Unassembled WGS sequence"/>
</dbReference>
<keyword evidence="2" id="KW-1185">Reference proteome</keyword>
<gene>
    <name evidence="1" type="ORF">Ciccas_012514</name>
</gene>
<evidence type="ECO:0000313" key="1">
    <source>
        <dbReference type="EMBL" id="KAL3308947.1"/>
    </source>
</evidence>
<accession>A0ABD2PQ00</accession>
<name>A0ABD2PQ00_9PLAT</name>